<evidence type="ECO:0000256" key="7">
    <source>
        <dbReference type="ARBA" id="ARBA00022840"/>
    </source>
</evidence>
<feature type="binding site" evidence="10">
    <location>
        <position position="244"/>
    </location>
    <ligand>
        <name>sn-glycerol 3-phosphate</name>
        <dbReference type="ChEBI" id="CHEBI:57597"/>
    </ligand>
</feature>
<dbReference type="InterPro" id="IPR018485">
    <property type="entry name" value="FGGY_C"/>
</dbReference>
<dbReference type="NCBIfam" id="TIGR01311">
    <property type="entry name" value="glycerol_kin"/>
    <property type="match status" value="1"/>
</dbReference>
<dbReference type="GO" id="GO:0005524">
    <property type="term" value="F:ATP binding"/>
    <property type="evidence" value="ECO:0007669"/>
    <property type="project" value="UniProtKB-UniRule"/>
</dbReference>
<name>A0A7L7KTS3_9MOLU</name>
<evidence type="ECO:0000256" key="1">
    <source>
        <dbReference type="ARBA" id="ARBA00005190"/>
    </source>
</evidence>
<feature type="binding site" evidence="10">
    <location>
        <position position="82"/>
    </location>
    <ligand>
        <name>glycerol</name>
        <dbReference type="ChEBI" id="CHEBI:17754"/>
    </ligand>
</feature>
<feature type="binding site" evidence="10">
    <location>
        <position position="313"/>
    </location>
    <ligand>
        <name>ATP</name>
        <dbReference type="ChEBI" id="CHEBI:30616"/>
    </ligand>
</feature>
<dbReference type="InterPro" id="IPR005999">
    <property type="entry name" value="Glycerol_kin"/>
</dbReference>
<dbReference type="PANTHER" id="PTHR10196:SF69">
    <property type="entry name" value="GLYCEROL KINASE"/>
    <property type="match status" value="1"/>
</dbReference>
<feature type="domain" description="Carbohydrate kinase FGGY N-terminal" evidence="12">
    <location>
        <begin position="4"/>
        <end position="251"/>
    </location>
</feature>
<dbReference type="GO" id="GO:0005829">
    <property type="term" value="C:cytosol"/>
    <property type="evidence" value="ECO:0007669"/>
    <property type="project" value="TreeGrafter"/>
</dbReference>
<keyword evidence="4 10" id="KW-0547">Nucleotide-binding</keyword>
<feature type="binding site" evidence="10">
    <location>
        <position position="13"/>
    </location>
    <ligand>
        <name>ATP</name>
        <dbReference type="ChEBI" id="CHEBI:30616"/>
    </ligand>
</feature>
<dbReference type="HAMAP" id="MF_00186">
    <property type="entry name" value="Glycerol_kin"/>
    <property type="match status" value="1"/>
</dbReference>
<feature type="binding site" evidence="10">
    <location>
        <position position="12"/>
    </location>
    <ligand>
        <name>ATP</name>
        <dbReference type="ChEBI" id="CHEBI:30616"/>
    </ligand>
</feature>
<comment type="pathway">
    <text evidence="1 10">Polyol metabolism; glycerol degradation via glycerol kinase pathway; sn-glycerol 3-phosphate from glycerol: step 1/1.</text>
</comment>
<feature type="binding site" evidence="10">
    <location>
        <position position="14"/>
    </location>
    <ligand>
        <name>ATP</name>
        <dbReference type="ChEBI" id="CHEBI:30616"/>
    </ligand>
</feature>
<dbReference type="Pfam" id="PF00370">
    <property type="entry name" value="FGGY_N"/>
    <property type="match status" value="1"/>
</dbReference>
<comment type="catalytic activity">
    <reaction evidence="8 10">
        <text>glycerol + ATP = sn-glycerol 3-phosphate + ADP + H(+)</text>
        <dbReference type="Rhea" id="RHEA:21644"/>
        <dbReference type="ChEBI" id="CHEBI:15378"/>
        <dbReference type="ChEBI" id="CHEBI:17754"/>
        <dbReference type="ChEBI" id="CHEBI:30616"/>
        <dbReference type="ChEBI" id="CHEBI:57597"/>
        <dbReference type="ChEBI" id="CHEBI:456216"/>
        <dbReference type="EC" id="2.7.1.30"/>
    </reaction>
</comment>
<dbReference type="InterPro" id="IPR018484">
    <property type="entry name" value="FGGY_N"/>
</dbReference>
<feature type="binding site" evidence="10">
    <location>
        <position position="16"/>
    </location>
    <ligand>
        <name>ADP</name>
        <dbReference type="ChEBI" id="CHEBI:456216"/>
    </ligand>
</feature>
<dbReference type="Pfam" id="PF02782">
    <property type="entry name" value="FGGY_C"/>
    <property type="match status" value="1"/>
</dbReference>
<feature type="binding site" evidence="10">
    <location>
        <position position="134"/>
    </location>
    <ligand>
        <name>sn-glycerol 3-phosphate</name>
        <dbReference type="ChEBI" id="CHEBI:57597"/>
    </ligand>
</feature>
<accession>A0A7L7KTS3</accession>
<dbReference type="PROSITE" id="PS00445">
    <property type="entry name" value="FGGY_KINASES_2"/>
    <property type="match status" value="1"/>
</dbReference>
<feature type="domain" description="Carbohydrate kinase FGGY C-terminal" evidence="13">
    <location>
        <begin position="262"/>
        <end position="446"/>
    </location>
</feature>
<dbReference type="UniPathway" id="UPA00618">
    <property type="reaction ID" value="UER00672"/>
</dbReference>
<keyword evidence="15" id="KW-1185">Reference proteome</keyword>
<feature type="binding site" evidence="10">
    <location>
        <position position="410"/>
    </location>
    <ligand>
        <name>ADP</name>
        <dbReference type="ChEBI" id="CHEBI:456216"/>
    </ligand>
</feature>
<comment type="similarity">
    <text evidence="2 10 11">Belongs to the FGGY kinase family.</text>
</comment>
<evidence type="ECO:0000256" key="6">
    <source>
        <dbReference type="ARBA" id="ARBA00022798"/>
    </source>
</evidence>
<dbReference type="SUPFAM" id="SSF53067">
    <property type="entry name" value="Actin-like ATPase domain"/>
    <property type="match status" value="2"/>
</dbReference>
<dbReference type="Gene3D" id="3.30.420.40">
    <property type="match status" value="2"/>
</dbReference>
<feature type="binding site" evidence="10">
    <location>
        <position position="12"/>
    </location>
    <ligand>
        <name>ADP</name>
        <dbReference type="ChEBI" id="CHEBI:456216"/>
    </ligand>
</feature>
<sequence>MKQYVLAIDQGTTSSRCIIFNKEGQIVSQSQREVPMIYEQEDYVEQNAYDIWSTVLTTMADSMLQADIQPSEIASIGITNQRETTILWNRQTGKPIYKAIVWQSKQSNDICNALKEEGYEEIFHQKTGLLIDPYFSGTKIRWILDHVPGAKGLMANGNLCFGTVDTWLLYKLTGGQVHKTEHTNASRTLLYNIFEQQWDDELLHILDIHPNILPEVCDSSSLFGYTTAATFFGENVPITGILGDQQAALFGQLCLEKGSIKNTYGTGCFMLMNTGTKPTLSHKGLLTTIAYSMNGTVTYALEGSVFVAGSAIQWLRDALEFFDQASESEALATSVPSNYGVVVVPAFVGLGTPYWDTDAKGAMFGLTRGTSKAHITRATLESLAYQTKDVIDVMMDESGITPTFLRVDGGASANNFLMQFQSDLLHLEIIRPEINETTALGAAYMSGLQSGFFSSIKSLSSLQQTNRTFQPSMTKAERTKLYHKWIQAVQATRQFK</sequence>
<dbReference type="RefSeq" id="WP_258877639.1">
    <property type="nucleotide sequence ID" value="NZ_CP048914.1"/>
</dbReference>
<comment type="activity regulation">
    <text evidence="10">Inhibited by fructose 1,6-bisphosphate (FBP).</text>
</comment>
<evidence type="ECO:0000256" key="3">
    <source>
        <dbReference type="ARBA" id="ARBA00022679"/>
    </source>
</evidence>
<protein>
    <recommendedName>
        <fullName evidence="10">Glycerol kinase</fullName>
        <ecNumber evidence="10">2.7.1.30</ecNumber>
    </recommendedName>
    <alternativeName>
        <fullName evidence="10">ATP:glycerol 3-phosphotransferase</fullName>
    </alternativeName>
    <alternativeName>
        <fullName evidence="10">Glycerokinase</fullName>
        <shortName evidence="10">GK</shortName>
    </alternativeName>
</protein>
<feature type="binding site" evidence="10">
    <location>
        <position position="83"/>
    </location>
    <ligand>
        <name>sn-glycerol 3-phosphate</name>
        <dbReference type="ChEBI" id="CHEBI:57597"/>
    </ligand>
</feature>
<dbReference type="GO" id="GO:0004370">
    <property type="term" value="F:glycerol kinase activity"/>
    <property type="evidence" value="ECO:0007669"/>
    <property type="project" value="UniProtKB-UniRule"/>
</dbReference>
<feature type="binding site" evidence="10">
    <location>
        <position position="134"/>
    </location>
    <ligand>
        <name>glycerol</name>
        <dbReference type="ChEBI" id="CHEBI:17754"/>
    </ligand>
</feature>
<keyword evidence="5 10" id="KW-0418">Kinase</keyword>
<evidence type="ECO:0000259" key="12">
    <source>
        <dbReference type="Pfam" id="PF00370"/>
    </source>
</evidence>
<evidence type="ECO:0000256" key="11">
    <source>
        <dbReference type="RuleBase" id="RU003733"/>
    </source>
</evidence>
<feature type="binding site" evidence="10">
    <location>
        <position position="309"/>
    </location>
    <ligand>
        <name>ADP</name>
        <dbReference type="ChEBI" id="CHEBI:456216"/>
    </ligand>
</feature>
<dbReference type="PROSITE" id="PS00933">
    <property type="entry name" value="FGGY_KINASES_1"/>
    <property type="match status" value="1"/>
</dbReference>
<dbReference type="AlphaFoldDB" id="A0A7L7KTS3"/>
<reference evidence="14 15" key="1">
    <citation type="submission" date="2020-02" db="EMBL/GenBank/DDBJ databases">
        <authorList>
            <person name="Zheng R.K."/>
            <person name="Sun C.M."/>
        </authorList>
    </citation>
    <scope>NUCLEOTIDE SEQUENCE [LARGE SCALE GENOMIC DNA]</scope>
    <source>
        <strain evidence="15">zrk13</strain>
    </source>
</reference>
<dbReference type="GO" id="GO:0006072">
    <property type="term" value="P:glycerol-3-phosphate metabolic process"/>
    <property type="evidence" value="ECO:0007669"/>
    <property type="project" value="InterPro"/>
</dbReference>
<organism evidence="14 15">
    <name type="scientific">Candidatus Xianfuyuplasma coldseepsis</name>
    <dbReference type="NCBI Taxonomy" id="2782163"/>
    <lineage>
        <taxon>Bacteria</taxon>
        <taxon>Bacillati</taxon>
        <taxon>Mycoplasmatota</taxon>
        <taxon>Mollicutes</taxon>
        <taxon>Candidatus Izemoplasmatales</taxon>
        <taxon>Candidatus Izemoplasmataceae</taxon>
        <taxon>Candidatus Xianfuyuplasma</taxon>
    </lineage>
</organism>
<dbReference type="KEGG" id="xcl:G4Z02_08745"/>
<dbReference type="PIRSF" id="PIRSF000538">
    <property type="entry name" value="GlpK"/>
    <property type="match status" value="1"/>
</dbReference>
<dbReference type="InterPro" id="IPR000577">
    <property type="entry name" value="Carb_kinase_FGGY"/>
</dbReference>
<comment type="function">
    <text evidence="9 10">Key enzyme in the regulation of glycerol uptake and metabolism. Catalyzes the phosphorylation of glycerol to yield sn-glycerol 3-phosphate.</text>
</comment>
<feature type="binding site" evidence="10">
    <location>
        <position position="410"/>
    </location>
    <ligand>
        <name>ATP</name>
        <dbReference type="ChEBI" id="CHEBI:30616"/>
    </ligand>
</feature>
<dbReference type="CDD" id="cd07786">
    <property type="entry name" value="FGGY_EcGK_like"/>
    <property type="match status" value="1"/>
</dbReference>
<dbReference type="EMBL" id="CP048914">
    <property type="protein sequence ID" value="QMS85829.1"/>
    <property type="molecule type" value="Genomic_DNA"/>
</dbReference>
<feature type="binding site" evidence="10">
    <location>
        <position position="309"/>
    </location>
    <ligand>
        <name>ATP</name>
        <dbReference type="ChEBI" id="CHEBI:30616"/>
    </ligand>
</feature>
<evidence type="ECO:0000313" key="15">
    <source>
        <dbReference type="Proteomes" id="UP000514720"/>
    </source>
</evidence>
<feature type="binding site" evidence="10">
    <location>
        <position position="12"/>
    </location>
    <ligand>
        <name>sn-glycerol 3-phosphate</name>
        <dbReference type="ChEBI" id="CHEBI:57597"/>
    </ligand>
</feature>
<feature type="binding site" evidence="10">
    <location>
        <position position="83"/>
    </location>
    <ligand>
        <name>glycerol</name>
        <dbReference type="ChEBI" id="CHEBI:17754"/>
    </ligand>
</feature>
<dbReference type="Proteomes" id="UP000514720">
    <property type="component" value="Chromosome"/>
</dbReference>
<evidence type="ECO:0000256" key="4">
    <source>
        <dbReference type="ARBA" id="ARBA00022741"/>
    </source>
</evidence>
<evidence type="ECO:0000256" key="2">
    <source>
        <dbReference type="ARBA" id="ARBA00009156"/>
    </source>
</evidence>
<dbReference type="InterPro" id="IPR043129">
    <property type="entry name" value="ATPase_NBD"/>
</dbReference>
<dbReference type="PANTHER" id="PTHR10196">
    <property type="entry name" value="SUGAR KINASE"/>
    <property type="match status" value="1"/>
</dbReference>
<keyword evidence="6 10" id="KW-0319">Glycerol metabolism</keyword>
<dbReference type="FunFam" id="3.30.420.40:FF:000007">
    <property type="entry name" value="Glycerol kinase"/>
    <property type="match status" value="1"/>
</dbReference>
<evidence type="ECO:0000313" key="14">
    <source>
        <dbReference type="EMBL" id="QMS85829.1"/>
    </source>
</evidence>
<feature type="binding site" evidence="10">
    <location>
        <position position="82"/>
    </location>
    <ligand>
        <name>sn-glycerol 3-phosphate</name>
        <dbReference type="ChEBI" id="CHEBI:57597"/>
    </ligand>
</feature>
<evidence type="ECO:0000256" key="5">
    <source>
        <dbReference type="ARBA" id="ARBA00022777"/>
    </source>
</evidence>
<dbReference type="FunFam" id="3.30.420.40:FF:000008">
    <property type="entry name" value="Glycerol kinase"/>
    <property type="match status" value="1"/>
</dbReference>
<proteinExistence type="inferred from homology"/>
<dbReference type="InterPro" id="IPR018483">
    <property type="entry name" value="Carb_kinase_FGGY_CS"/>
</dbReference>
<evidence type="ECO:0000256" key="8">
    <source>
        <dbReference type="ARBA" id="ARBA00052101"/>
    </source>
</evidence>
<dbReference type="NCBIfam" id="NF000756">
    <property type="entry name" value="PRK00047.1"/>
    <property type="match status" value="1"/>
</dbReference>
<gene>
    <name evidence="10 14" type="primary">glpK</name>
    <name evidence="14" type="ORF">G4Z02_08745</name>
</gene>
<dbReference type="EC" id="2.7.1.30" evidence="10"/>
<evidence type="ECO:0000256" key="10">
    <source>
        <dbReference type="HAMAP-Rule" id="MF_00186"/>
    </source>
</evidence>
<evidence type="ECO:0000259" key="13">
    <source>
        <dbReference type="Pfam" id="PF02782"/>
    </source>
</evidence>
<keyword evidence="7 10" id="KW-0067">ATP-binding</keyword>
<feature type="binding site" evidence="10">
    <location>
        <position position="266"/>
    </location>
    <ligand>
        <name>ADP</name>
        <dbReference type="ChEBI" id="CHEBI:456216"/>
    </ligand>
</feature>
<feature type="binding site" evidence="10">
    <location>
        <position position="245"/>
    </location>
    <ligand>
        <name>glycerol</name>
        <dbReference type="ChEBI" id="CHEBI:17754"/>
    </ligand>
</feature>
<evidence type="ECO:0000256" key="9">
    <source>
        <dbReference type="ARBA" id="ARBA00054633"/>
    </source>
</evidence>
<feature type="binding site" evidence="10">
    <location>
        <position position="266"/>
    </location>
    <ligand>
        <name>ATP</name>
        <dbReference type="ChEBI" id="CHEBI:30616"/>
    </ligand>
</feature>
<keyword evidence="3 10" id="KW-0808">Transferase</keyword>
<feature type="binding site" evidence="10">
    <location>
        <position position="244"/>
    </location>
    <ligand>
        <name>glycerol</name>
        <dbReference type="ChEBI" id="CHEBI:17754"/>
    </ligand>
</feature>
<feature type="binding site" evidence="10">
    <location>
        <position position="414"/>
    </location>
    <ligand>
        <name>ADP</name>
        <dbReference type="ChEBI" id="CHEBI:456216"/>
    </ligand>
</feature>
<dbReference type="GO" id="GO:0019563">
    <property type="term" value="P:glycerol catabolic process"/>
    <property type="evidence" value="ECO:0007669"/>
    <property type="project" value="UniProtKB-UniRule"/>
</dbReference>